<dbReference type="InterPro" id="IPR008278">
    <property type="entry name" value="4-PPantetheinyl_Trfase_dom"/>
</dbReference>
<keyword evidence="6" id="KW-1185">Reference proteome</keyword>
<dbReference type="EC" id="2.7.8.7" evidence="1"/>
<accession>A0A1E3PF07</accession>
<dbReference type="InterPro" id="IPR037143">
    <property type="entry name" value="4-PPantetheinyl_Trfase_dom_sf"/>
</dbReference>
<dbReference type="STRING" id="857566.A0A1E3PF07"/>
<dbReference type="InterPro" id="IPR055066">
    <property type="entry name" value="AASDHPPT_N"/>
</dbReference>
<dbReference type="PANTHER" id="PTHR12215">
    <property type="entry name" value="PHOSPHOPANTETHEINE TRANSFERASE"/>
    <property type="match status" value="1"/>
</dbReference>
<dbReference type="OrthoDB" id="26719at2759"/>
<dbReference type="Pfam" id="PF22624">
    <property type="entry name" value="AASDHPPT_N"/>
    <property type="match status" value="1"/>
</dbReference>
<dbReference type="AlphaFoldDB" id="A0A1E3PF07"/>
<evidence type="ECO:0000259" key="4">
    <source>
        <dbReference type="Pfam" id="PF22624"/>
    </source>
</evidence>
<dbReference type="Proteomes" id="UP000095009">
    <property type="component" value="Unassembled WGS sequence"/>
</dbReference>
<evidence type="ECO:0000313" key="5">
    <source>
        <dbReference type="EMBL" id="ODQ63794.1"/>
    </source>
</evidence>
<dbReference type="InterPro" id="IPR050559">
    <property type="entry name" value="P-Pant_transferase_sf"/>
</dbReference>
<dbReference type="Pfam" id="PF01648">
    <property type="entry name" value="ACPS"/>
    <property type="match status" value="1"/>
</dbReference>
<dbReference type="GO" id="GO:0019878">
    <property type="term" value="P:lysine biosynthetic process via aminoadipic acid"/>
    <property type="evidence" value="ECO:0007669"/>
    <property type="project" value="EnsemblFungi"/>
</dbReference>
<keyword evidence="2" id="KW-0808">Transferase</keyword>
<feature type="domain" description="4'-phosphopantetheinyl transferase N-terminal" evidence="4">
    <location>
        <begin position="3"/>
        <end position="77"/>
    </location>
</feature>
<dbReference type="EMBL" id="KV454413">
    <property type="protein sequence ID" value="ODQ63794.1"/>
    <property type="molecule type" value="Genomic_DNA"/>
</dbReference>
<name>A0A1E3PF07_9ASCO</name>
<evidence type="ECO:0000256" key="2">
    <source>
        <dbReference type="ARBA" id="ARBA00022679"/>
    </source>
</evidence>
<dbReference type="GO" id="GO:0008897">
    <property type="term" value="F:holo-[acyl-carrier-protein] synthase activity"/>
    <property type="evidence" value="ECO:0007669"/>
    <property type="project" value="UniProtKB-EC"/>
</dbReference>
<dbReference type="PANTHER" id="PTHR12215:SF10">
    <property type="entry name" value="L-AMINOADIPATE-SEMIALDEHYDE DEHYDROGENASE-PHOSPHOPANTETHEINYL TRANSFERASE"/>
    <property type="match status" value="1"/>
</dbReference>
<gene>
    <name evidence="5" type="ORF">NADFUDRAFT_13014</name>
</gene>
<dbReference type="GO" id="GO:0005829">
    <property type="term" value="C:cytosol"/>
    <property type="evidence" value="ECO:0007669"/>
    <property type="project" value="TreeGrafter"/>
</dbReference>
<proteinExistence type="predicted"/>
<evidence type="ECO:0000259" key="3">
    <source>
        <dbReference type="Pfam" id="PF01648"/>
    </source>
</evidence>
<evidence type="ECO:0000256" key="1">
    <source>
        <dbReference type="ARBA" id="ARBA00013172"/>
    </source>
</evidence>
<dbReference type="Gene3D" id="3.90.470.20">
    <property type="entry name" value="4'-phosphopantetheinyl transferase domain"/>
    <property type="match status" value="2"/>
</dbReference>
<dbReference type="GO" id="GO:0000287">
    <property type="term" value="F:magnesium ion binding"/>
    <property type="evidence" value="ECO:0007669"/>
    <property type="project" value="InterPro"/>
</dbReference>
<feature type="domain" description="4'-phosphopantetheinyl transferase" evidence="3">
    <location>
        <begin position="84"/>
        <end position="164"/>
    </location>
</feature>
<protein>
    <recommendedName>
        <fullName evidence="1">holo-[acyl-carrier-protein] synthase</fullName>
        <ecNumber evidence="1">2.7.8.7</ecNumber>
    </recommendedName>
</protein>
<organism evidence="5 6">
    <name type="scientific">Nadsonia fulvescens var. elongata DSM 6958</name>
    <dbReference type="NCBI Taxonomy" id="857566"/>
    <lineage>
        <taxon>Eukaryota</taxon>
        <taxon>Fungi</taxon>
        <taxon>Dikarya</taxon>
        <taxon>Ascomycota</taxon>
        <taxon>Saccharomycotina</taxon>
        <taxon>Dipodascomycetes</taxon>
        <taxon>Dipodascales</taxon>
        <taxon>Dipodascales incertae sedis</taxon>
        <taxon>Nadsonia</taxon>
    </lineage>
</organism>
<reference evidence="5 6" key="1">
    <citation type="journal article" date="2016" name="Proc. Natl. Acad. Sci. U.S.A.">
        <title>Comparative genomics of biotechnologically important yeasts.</title>
        <authorList>
            <person name="Riley R."/>
            <person name="Haridas S."/>
            <person name="Wolfe K.H."/>
            <person name="Lopes M.R."/>
            <person name="Hittinger C.T."/>
            <person name="Goeker M."/>
            <person name="Salamov A.A."/>
            <person name="Wisecaver J.H."/>
            <person name="Long T.M."/>
            <person name="Calvey C.H."/>
            <person name="Aerts A.L."/>
            <person name="Barry K.W."/>
            <person name="Choi C."/>
            <person name="Clum A."/>
            <person name="Coughlan A.Y."/>
            <person name="Deshpande S."/>
            <person name="Douglass A.P."/>
            <person name="Hanson S.J."/>
            <person name="Klenk H.-P."/>
            <person name="LaButti K.M."/>
            <person name="Lapidus A."/>
            <person name="Lindquist E.A."/>
            <person name="Lipzen A.M."/>
            <person name="Meier-Kolthoff J.P."/>
            <person name="Ohm R.A."/>
            <person name="Otillar R.P."/>
            <person name="Pangilinan J.L."/>
            <person name="Peng Y."/>
            <person name="Rokas A."/>
            <person name="Rosa C.A."/>
            <person name="Scheuner C."/>
            <person name="Sibirny A.A."/>
            <person name="Slot J.C."/>
            <person name="Stielow J.B."/>
            <person name="Sun H."/>
            <person name="Kurtzman C.P."/>
            <person name="Blackwell M."/>
            <person name="Grigoriev I.V."/>
            <person name="Jeffries T.W."/>
        </authorList>
    </citation>
    <scope>NUCLEOTIDE SEQUENCE [LARGE SCALE GENOMIC DNA]</scope>
    <source>
        <strain evidence="5 6">DSM 6958</strain>
    </source>
</reference>
<feature type="non-terminal residue" evidence="5">
    <location>
        <position position="1"/>
    </location>
</feature>
<sequence>LMLLPIHDQPKIERMSFRHDAKMALASQLLRRYVVAIVTGTRWLETEILKTQQGRPYVPGAVFDFNISHMSGFVVIVVRLDRTSVGVDVACFTPPEDWAEGWMQGFRELFSPAEFDEILAGGVDSKYSELQLAHRWALKEAYTKALGIGLVTDLSLIEFRNLKLVSKLGNTWDGSAELWVKGVYQDWRLELFLLDDDLIVAIATPRAGLN</sequence>
<feature type="non-terminal residue" evidence="5">
    <location>
        <position position="210"/>
    </location>
</feature>
<evidence type="ECO:0000313" key="6">
    <source>
        <dbReference type="Proteomes" id="UP000095009"/>
    </source>
</evidence>
<dbReference type="SUPFAM" id="SSF56214">
    <property type="entry name" value="4'-phosphopantetheinyl transferase"/>
    <property type="match status" value="2"/>
</dbReference>